<organism evidence="1 2">
    <name type="scientific">Alicyclobacillus hesperidum</name>
    <dbReference type="NCBI Taxonomy" id="89784"/>
    <lineage>
        <taxon>Bacteria</taxon>
        <taxon>Bacillati</taxon>
        <taxon>Bacillota</taxon>
        <taxon>Bacilli</taxon>
        <taxon>Bacillales</taxon>
        <taxon>Alicyclobacillaceae</taxon>
        <taxon>Alicyclobacillus</taxon>
    </lineage>
</organism>
<evidence type="ECO:0000313" key="1">
    <source>
        <dbReference type="EMBL" id="SDW56202.1"/>
    </source>
</evidence>
<name>A0A1H2UJC9_9BACL</name>
<protein>
    <submittedName>
        <fullName evidence="1">Uncharacterized protein</fullName>
    </submittedName>
</protein>
<dbReference type="STRING" id="89784.SAMN04489725_10819"/>
<sequence length="71" mass="8195">MNLFLGNMAASRWSLANIGPFYRIILRKSVVSLLRSEWYLRRLFKSPNAMPFRCQHAFVALLQRPPDAIGS</sequence>
<dbReference type="EMBL" id="FNOJ01000008">
    <property type="protein sequence ID" value="SDW56202.1"/>
    <property type="molecule type" value="Genomic_DNA"/>
</dbReference>
<proteinExistence type="predicted"/>
<dbReference type="Proteomes" id="UP000182589">
    <property type="component" value="Unassembled WGS sequence"/>
</dbReference>
<gene>
    <name evidence="1" type="ORF">SAMN04489725_10819</name>
</gene>
<accession>A0A1H2UJC9</accession>
<keyword evidence="2" id="KW-1185">Reference proteome</keyword>
<reference evidence="2" key="1">
    <citation type="submission" date="2016-10" db="EMBL/GenBank/DDBJ databases">
        <authorList>
            <person name="Varghese N."/>
        </authorList>
    </citation>
    <scope>NUCLEOTIDE SEQUENCE [LARGE SCALE GENOMIC DNA]</scope>
    <source>
        <strain evidence="2">DSM 12489</strain>
    </source>
</reference>
<dbReference type="AlphaFoldDB" id="A0A1H2UJC9"/>
<evidence type="ECO:0000313" key="2">
    <source>
        <dbReference type="Proteomes" id="UP000182589"/>
    </source>
</evidence>